<evidence type="ECO:0000313" key="5">
    <source>
        <dbReference type="RefSeq" id="XP_006811716.1"/>
    </source>
</evidence>
<gene>
    <name evidence="5" type="primary">LOC100378553</name>
</gene>
<dbReference type="PROSITE" id="PS50082">
    <property type="entry name" value="WD_REPEATS_2"/>
    <property type="match status" value="1"/>
</dbReference>
<dbReference type="RefSeq" id="XP_006811716.1">
    <property type="nucleotide sequence ID" value="XM_006811653.1"/>
</dbReference>
<organism evidence="4 5">
    <name type="scientific">Saccoglossus kowalevskii</name>
    <name type="common">Acorn worm</name>
    <dbReference type="NCBI Taxonomy" id="10224"/>
    <lineage>
        <taxon>Eukaryota</taxon>
        <taxon>Metazoa</taxon>
        <taxon>Hemichordata</taxon>
        <taxon>Enteropneusta</taxon>
        <taxon>Harrimaniidae</taxon>
        <taxon>Saccoglossus</taxon>
    </lineage>
</organism>
<name>A0ABM0LVC5_SACKO</name>
<dbReference type="InterPro" id="IPR015943">
    <property type="entry name" value="WD40/YVTN_repeat-like_dom_sf"/>
</dbReference>
<proteinExistence type="predicted"/>
<dbReference type="Pfam" id="PF00400">
    <property type="entry name" value="WD40"/>
    <property type="match status" value="2"/>
</dbReference>
<dbReference type="SMART" id="SM00320">
    <property type="entry name" value="WD40"/>
    <property type="match status" value="4"/>
</dbReference>
<sequence length="757" mass="84581">MAAAIRCTLPNCSCECFSPGKVHIRTCDSCKHGWVAHDSLTEAQVKKIRKKGAKSGTPCQYPRCDCDDFTAPQGGFKPTFSLPTCQGCRHKQTDHRLPTKCDKQKKEQMEKAETYPCIGCSCQGYQRPDESVPVATPQARQCTGCKHHIDAHRPLSETDHYIMLEFSSVSQLRCHCEVKQHNVISDDEETDMTEWFEAVCVDPDELVEQSTHRICRCKGYSLDDLMKICLKFNGFSQELVKPLLAALPCPSCLHSLENHRESTTQETIKRAKEKSAVLSLVKVVGFQTSSHYTSSEIAALLLPIPEVNSQVAFARTKDSSTSNTYHIKCCILPKQISGLLLNTATNGQSEKQPTIHGTRKRKSSEGIGCAEVKVEPKNKQKRKRKSDGDESFPSDVLIGDSQLVNRYNLEEKSIYSILENLNSGSHQIYIKTCDPVTSLMWCPVKIGDRLTVALGSNKGILSLYKLYNDKCEAIVVDGNPSSSSLTKLCWFEKNDTCYLLSGYKNGHLCLWQLMVAEVTKLQLIQDIGDIQQQISTIAVSPNLQYCAVGYANSGDVIFYKLKYHRELYLSCINQGRIGYGSVRCITWHPLKSLLAVGGEDDNVTIFYMRSSSEKVVERKNTVHYLTPKKQLSPDIFHKCCILKGHASFVSAVQFLPSGNYLVSAGWDGQILFWRTTEIDDIITNNDDVTAVEWTSGYMIGQKKLSSSSNEVTSRGALMAVSMEIVGNILFMVSRVSVGHVYVAAYRIPNKYFCPEKD</sequence>
<dbReference type="Gene3D" id="2.130.10.10">
    <property type="entry name" value="YVTN repeat-like/Quinoprotein amine dehydrogenase"/>
    <property type="match status" value="1"/>
</dbReference>
<dbReference type="PROSITE" id="PS50294">
    <property type="entry name" value="WD_REPEATS_REGION"/>
    <property type="match status" value="1"/>
</dbReference>
<dbReference type="GeneID" id="100378553"/>
<evidence type="ECO:0000256" key="2">
    <source>
        <dbReference type="ARBA" id="ARBA00022737"/>
    </source>
</evidence>
<feature type="repeat" description="WD" evidence="3">
    <location>
        <begin position="642"/>
        <end position="683"/>
    </location>
</feature>
<dbReference type="InterPro" id="IPR036322">
    <property type="entry name" value="WD40_repeat_dom_sf"/>
</dbReference>
<reference evidence="5" key="1">
    <citation type="submission" date="2025-08" db="UniProtKB">
        <authorList>
            <consortium name="RefSeq"/>
        </authorList>
    </citation>
    <scope>IDENTIFICATION</scope>
    <source>
        <tissue evidence="5">Testes</tissue>
    </source>
</reference>
<evidence type="ECO:0000256" key="3">
    <source>
        <dbReference type="PROSITE-ProRule" id="PRU00221"/>
    </source>
</evidence>
<protein>
    <submittedName>
        <fullName evidence="5">Uncharacterized protein LOC100378553</fullName>
    </submittedName>
</protein>
<keyword evidence="4" id="KW-1185">Reference proteome</keyword>
<evidence type="ECO:0000313" key="4">
    <source>
        <dbReference type="Proteomes" id="UP000694865"/>
    </source>
</evidence>
<dbReference type="Proteomes" id="UP000694865">
    <property type="component" value="Unplaced"/>
</dbReference>
<dbReference type="InterPro" id="IPR001680">
    <property type="entry name" value="WD40_rpt"/>
</dbReference>
<dbReference type="SUPFAM" id="SSF50978">
    <property type="entry name" value="WD40 repeat-like"/>
    <property type="match status" value="1"/>
</dbReference>
<evidence type="ECO:0000256" key="1">
    <source>
        <dbReference type="ARBA" id="ARBA00022574"/>
    </source>
</evidence>
<keyword evidence="2" id="KW-0677">Repeat</keyword>
<dbReference type="PANTHER" id="PTHR19848:SF8">
    <property type="entry name" value="F-BOX AND WD REPEAT DOMAIN CONTAINING 7"/>
    <property type="match status" value="1"/>
</dbReference>
<accession>A0ABM0LVC5</accession>
<dbReference type="PANTHER" id="PTHR19848">
    <property type="entry name" value="WD40 REPEAT PROTEIN"/>
    <property type="match status" value="1"/>
</dbReference>
<keyword evidence="1 3" id="KW-0853">WD repeat</keyword>